<dbReference type="PANTHER" id="PTHR46775">
    <property type="entry name" value="FLOCCULATION PROTEIN (DUF1296)"/>
    <property type="match status" value="1"/>
</dbReference>
<evidence type="ECO:0000313" key="4">
    <source>
        <dbReference type="Proteomes" id="UP001497480"/>
    </source>
</evidence>
<feature type="compositionally biased region" description="Basic and acidic residues" evidence="1">
    <location>
        <begin position="310"/>
        <end position="322"/>
    </location>
</feature>
<name>A0AAV1WKY5_LUPLU</name>
<feature type="compositionally biased region" description="Basic and acidic residues" evidence="1">
    <location>
        <begin position="361"/>
        <end position="373"/>
    </location>
</feature>
<dbReference type="EMBL" id="CAXHTB010000007">
    <property type="protein sequence ID" value="CAL0309736.1"/>
    <property type="molecule type" value="Genomic_DNA"/>
</dbReference>
<feature type="region of interest" description="Disordered" evidence="1">
    <location>
        <begin position="68"/>
        <end position="176"/>
    </location>
</feature>
<keyword evidence="4" id="KW-1185">Reference proteome</keyword>
<dbReference type="InterPro" id="IPR009060">
    <property type="entry name" value="UBA-like_sf"/>
</dbReference>
<feature type="compositionally biased region" description="Low complexity" evidence="1">
    <location>
        <begin position="341"/>
        <end position="350"/>
    </location>
</feature>
<proteinExistence type="predicted"/>
<feature type="region of interest" description="Disordered" evidence="1">
    <location>
        <begin position="530"/>
        <end position="549"/>
    </location>
</feature>
<dbReference type="SUPFAM" id="SSF46934">
    <property type="entry name" value="UBA-like"/>
    <property type="match status" value="1"/>
</dbReference>
<dbReference type="GO" id="GO:0005634">
    <property type="term" value="C:nucleus"/>
    <property type="evidence" value="ECO:0007669"/>
    <property type="project" value="TreeGrafter"/>
</dbReference>
<feature type="region of interest" description="Disordered" evidence="1">
    <location>
        <begin position="336"/>
        <end position="377"/>
    </location>
</feature>
<evidence type="ECO:0000259" key="2">
    <source>
        <dbReference type="Pfam" id="PF06972"/>
    </source>
</evidence>
<gene>
    <name evidence="3" type="ORF">LLUT_LOCUS10796</name>
</gene>
<feature type="compositionally biased region" description="Polar residues" evidence="1">
    <location>
        <begin position="134"/>
        <end position="176"/>
    </location>
</feature>
<evidence type="ECO:0000256" key="1">
    <source>
        <dbReference type="SAM" id="MobiDB-lite"/>
    </source>
</evidence>
<reference evidence="3 4" key="1">
    <citation type="submission" date="2024-03" db="EMBL/GenBank/DDBJ databases">
        <authorList>
            <person name="Martinez-Hernandez J."/>
        </authorList>
    </citation>
    <scope>NUCLEOTIDE SEQUENCE [LARGE SCALE GENOMIC DNA]</scope>
</reference>
<feature type="compositionally biased region" description="Low complexity" evidence="1">
    <location>
        <begin position="97"/>
        <end position="108"/>
    </location>
</feature>
<dbReference type="Pfam" id="PF06972">
    <property type="entry name" value="GIP1_N"/>
    <property type="match status" value="1"/>
</dbReference>
<feature type="region of interest" description="Disordered" evidence="1">
    <location>
        <begin position="738"/>
        <end position="762"/>
    </location>
</feature>
<feature type="compositionally biased region" description="Basic and acidic residues" evidence="1">
    <location>
        <begin position="118"/>
        <end position="133"/>
    </location>
</feature>
<feature type="compositionally biased region" description="Polar residues" evidence="1">
    <location>
        <begin position="747"/>
        <end position="762"/>
    </location>
</feature>
<organism evidence="3 4">
    <name type="scientific">Lupinus luteus</name>
    <name type="common">European yellow lupine</name>
    <dbReference type="NCBI Taxonomy" id="3873"/>
    <lineage>
        <taxon>Eukaryota</taxon>
        <taxon>Viridiplantae</taxon>
        <taxon>Streptophyta</taxon>
        <taxon>Embryophyta</taxon>
        <taxon>Tracheophyta</taxon>
        <taxon>Spermatophyta</taxon>
        <taxon>Magnoliopsida</taxon>
        <taxon>eudicotyledons</taxon>
        <taxon>Gunneridae</taxon>
        <taxon>Pentapetalae</taxon>
        <taxon>rosids</taxon>
        <taxon>fabids</taxon>
        <taxon>Fabales</taxon>
        <taxon>Fabaceae</taxon>
        <taxon>Papilionoideae</taxon>
        <taxon>50 kb inversion clade</taxon>
        <taxon>genistoids sensu lato</taxon>
        <taxon>core genistoids</taxon>
        <taxon>Genisteae</taxon>
        <taxon>Lupinus</taxon>
    </lineage>
</organism>
<feature type="region of interest" description="Disordered" evidence="1">
    <location>
        <begin position="291"/>
        <end position="322"/>
    </location>
</feature>
<accession>A0AAV1WKY5</accession>
<dbReference type="InterPro" id="IPR009719">
    <property type="entry name" value="GIP1_N"/>
</dbReference>
<dbReference type="GO" id="GO:0051082">
    <property type="term" value="F:unfolded protein binding"/>
    <property type="evidence" value="ECO:0007669"/>
    <property type="project" value="TreeGrafter"/>
</dbReference>
<dbReference type="InterPro" id="IPR044277">
    <property type="entry name" value="GIP1"/>
</dbReference>
<evidence type="ECO:0000313" key="3">
    <source>
        <dbReference type="EMBL" id="CAL0309736.1"/>
    </source>
</evidence>
<feature type="domain" description="GBF-interacting protein 1 N-terminal" evidence="2">
    <location>
        <begin position="15"/>
        <end position="74"/>
    </location>
</feature>
<protein>
    <recommendedName>
        <fullName evidence="2">GBF-interacting protein 1 N-terminal domain-containing protein</fullName>
    </recommendedName>
</protein>
<dbReference type="AlphaFoldDB" id="A0AAV1WKY5"/>
<feature type="compositionally biased region" description="Low complexity" evidence="1">
    <location>
        <begin position="421"/>
        <end position="432"/>
    </location>
</feature>
<sequence>MNSINGGSSRVRLSIPSNVRKTIQHIREITGKQHTDDEIYAVLRECSMDPNDTAQKLLYLDTFHEVTRRRDRKKDGLGSGDLEDSRIQQGGKGRGGRIAPSGYSSNFSNGGGGRNLASRRENGINHIAERSRESSTQPVSQKIKQHPTSQSIRVSVVTSNGPASQSNGKSSRGFSDQSLIGSGLTVSKSSSAVNDTKNAENVLPQIAAPFSLIQTSGSVTSIDQGKSLSSSDQLPTSASVSGVYSSFSDPVLASCISQNHGISSAINREIGSQRVYAGSDLVQGNKNVLHEVVDLPSPKSKKSDSMNSTSKDKAQNESSETEKNVLFETSKLFPSLSCNGSLRPPSSSGSQPPPVNASKASDVRTESSAELRQHVTFPNHFQVPETLKAGLTFGSFDNFGPKERDSSGTGGDNNTSAALKSSAGSDATATSSNQMASVSAQGDHIEYPLSSSNLIEKTPAFGNTITVFDSNSDQPKQEALLGSDVLPIQNVQNAQNYGLNIIPTLLGTQQVHFEGAEPQAQETSRLPNFVSASSQAVSSSSPTPPLQSSIPVSPQSIPIFRPPYPPNFFPYGHFYPPIYLSPMHQYLMHNGFPIHPSAGNIYLPPPAAGIKYPLPQFKAGANNGAAHIGIPPASFIASPAGYITSPTVNTGSSNGNEDRAVSQSKENHIHTTGHLSEGSAVWIPAPGQDISHLQLSSLYNLSPQGHFAFPPTQIYQPGQIVASPSTLLQQSQAVAGPVETVGPHSGAYQQPQHAQINWNSNS</sequence>
<dbReference type="Proteomes" id="UP001497480">
    <property type="component" value="Unassembled WGS sequence"/>
</dbReference>
<dbReference type="PANTHER" id="PTHR46775:SF2">
    <property type="entry name" value="GBF-INTERACTING PROTEIN 1-LIKE"/>
    <property type="match status" value="1"/>
</dbReference>
<feature type="region of interest" description="Disordered" evidence="1">
    <location>
        <begin position="398"/>
        <end position="439"/>
    </location>
</feature>
<comment type="caution">
    <text evidence="3">The sequence shown here is derived from an EMBL/GenBank/DDBJ whole genome shotgun (WGS) entry which is preliminary data.</text>
</comment>